<proteinExistence type="predicted"/>
<dbReference type="AlphaFoldDB" id="A0AAN9Y0B0"/>
<comment type="caution">
    <text evidence="1">The sequence shown here is derived from an EMBL/GenBank/DDBJ whole genome shotgun (WGS) entry which is preliminary data.</text>
</comment>
<organism evidence="1 2">
    <name type="scientific">Parthenolecanium corni</name>
    <dbReference type="NCBI Taxonomy" id="536013"/>
    <lineage>
        <taxon>Eukaryota</taxon>
        <taxon>Metazoa</taxon>
        <taxon>Ecdysozoa</taxon>
        <taxon>Arthropoda</taxon>
        <taxon>Hexapoda</taxon>
        <taxon>Insecta</taxon>
        <taxon>Pterygota</taxon>
        <taxon>Neoptera</taxon>
        <taxon>Paraneoptera</taxon>
        <taxon>Hemiptera</taxon>
        <taxon>Sternorrhyncha</taxon>
        <taxon>Coccoidea</taxon>
        <taxon>Coccidae</taxon>
        <taxon>Parthenolecanium</taxon>
    </lineage>
</organism>
<protein>
    <submittedName>
        <fullName evidence="1">Uncharacterized protein</fullName>
    </submittedName>
</protein>
<reference evidence="1 2" key="1">
    <citation type="submission" date="2024-03" db="EMBL/GenBank/DDBJ databases">
        <title>Adaptation during the transition from Ophiocordyceps entomopathogen to insect associate is accompanied by gene loss and intensified selection.</title>
        <authorList>
            <person name="Ward C.M."/>
            <person name="Onetto C.A."/>
            <person name="Borneman A.R."/>
        </authorList>
    </citation>
    <scope>NUCLEOTIDE SEQUENCE [LARGE SCALE GENOMIC DNA]</scope>
    <source>
        <strain evidence="1">AWRI1</strain>
        <tissue evidence="1">Single Adult Female</tissue>
    </source>
</reference>
<evidence type="ECO:0000313" key="1">
    <source>
        <dbReference type="EMBL" id="KAK7579642.1"/>
    </source>
</evidence>
<keyword evidence="2" id="KW-1185">Reference proteome</keyword>
<name>A0AAN9Y0B0_9HEMI</name>
<sequence>MARAFRIATELRCGDDKDVDVDDSKVGPSAASCDCSLPALPFCHLGSSLQRLRYVALRCDDASLRRSVARADAGLHFAYTRFRSPRASPHHAILRLTTVVRSDKPSRCLARAPSPCRRPAVGACVRALRRSSCSVDKRRTTAPVQLRYAATFRPNFRAIFAAFILISLVLDPPPLPKAPITLYVCTISRSVFARRDPNYTDVSATLTPQLLFRLPNFVHM</sequence>
<accession>A0AAN9Y0B0</accession>
<evidence type="ECO:0000313" key="2">
    <source>
        <dbReference type="Proteomes" id="UP001367676"/>
    </source>
</evidence>
<gene>
    <name evidence="1" type="ORF">V9T40_000271</name>
</gene>
<dbReference type="EMBL" id="JBBCAQ010000034">
    <property type="protein sequence ID" value="KAK7579642.1"/>
    <property type="molecule type" value="Genomic_DNA"/>
</dbReference>
<dbReference type="Proteomes" id="UP001367676">
    <property type="component" value="Unassembled WGS sequence"/>
</dbReference>